<gene>
    <name evidence="1" type="ORF">H310_14899</name>
</gene>
<protein>
    <submittedName>
        <fullName evidence="1">Uncharacterized protein</fullName>
    </submittedName>
</protein>
<name>A0A024T8H4_9STRA</name>
<dbReference type="SUPFAM" id="SSF56672">
    <property type="entry name" value="DNA/RNA polymerases"/>
    <property type="match status" value="1"/>
</dbReference>
<sequence>MESLGYSTGALLVKERSLKPVSDMSDSVFLPSEEVSVNRVSASRHVVQDDDSEAGMECSTPVLDVLPGDSKEDRRRRCEAEVKAILAVKVEGARSLGQRDEEVERLEHLLSKVLDVFRTDVGNDPPIKVEPLKVRLKPDAVSVKCSMRRYPPDQVEFLKRHVGQQEDAGLVYRNNRAKRAGWTICLAP</sequence>
<reference evidence="1" key="1">
    <citation type="submission" date="2013-12" db="EMBL/GenBank/DDBJ databases">
        <title>The Genome Sequence of Aphanomyces invadans NJM9701.</title>
        <authorList>
            <consortium name="The Broad Institute Genomics Platform"/>
            <person name="Russ C."/>
            <person name="Tyler B."/>
            <person name="van West P."/>
            <person name="Dieguez-Uribeondo J."/>
            <person name="Young S.K."/>
            <person name="Zeng Q."/>
            <person name="Gargeya S."/>
            <person name="Fitzgerald M."/>
            <person name="Abouelleil A."/>
            <person name="Alvarado L."/>
            <person name="Chapman S.B."/>
            <person name="Gainer-Dewar J."/>
            <person name="Goldberg J."/>
            <person name="Griggs A."/>
            <person name="Gujja S."/>
            <person name="Hansen M."/>
            <person name="Howarth C."/>
            <person name="Imamovic A."/>
            <person name="Ireland A."/>
            <person name="Larimer J."/>
            <person name="McCowan C."/>
            <person name="Murphy C."/>
            <person name="Pearson M."/>
            <person name="Poon T.W."/>
            <person name="Priest M."/>
            <person name="Roberts A."/>
            <person name="Saif S."/>
            <person name="Shea T."/>
            <person name="Sykes S."/>
            <person name="Wortman J."/>
            <person name="Nusbaum C."/>
            <person name="Birren B."/>
        </authorList>
    </citation>
    <scope>NUCLEOTIDE SEQUENCE [LARGE SCALE GENOMIC DNA]</scope>
    <source>
        <strain evidence="1">NJM9701</strain>
    </source>
</reference>
<dbReference type="VEuPathDB" id="FungiDB:H310_14899"/>
<accession>A0A024T8H4</accession>
<organism evidence="1">
    <name type="scientific">Aphanomyces invadans</name>
    <dbReference type="NCBI Taxonomy" id="157072"/>
    <lineage>
        <taxon>Eukaryota</taxon>
        <taxon>Sar</taxon>
        <taxon>Stramenopiles</taxon>
        <taxon>Oomycota</taxon>
        <taxon>Saprolegniomycetes</taxon>
        <taxon>Saprolegniales</taxon>
        <taxon>Verrucalvaceae</taxon>
        <taxon>Aphanomyces</taxon>
    </lineage>
</organism>
<dbReference type="GeneID" id="20091949"/>
<evidence type="ECO:0000313" key="1">
    <source>
        <dbReference type="EMBL" id="ETV90284.1"/>
    </source>
</evidence>
<dbReference type="RefSeq" id="XP_008881085.1">
    <property type="nucleotide sequence ID" value="XM_008882863.1"/>
</dbReference>
<proteinExistence type="predicted"/>
<dbReference type="OrthoDB" id="128789at2759"/>
<dbReference type="EMBL" id="KI914052">
    <property type="protein sequence ID" value="ETV90284.1"/>
    <property type="molecule type" value="Genomic_DNA"/>
</dbReference>
<dbReference type="InterPro" id="IPR043502">
    <property type="entry name" value="DNA/RNA_pol_sf"/>
</dbReference>
<dbReference type="AlphaFoldDB" id="A0A024T8H4"/>